<evidence type="ECO:0000256" key="8">
    <source>
        <dbReference type="ARBA" id="ARBA00022763"/>
    </source>
</evidence>
<feature type="domain" description="5'-3' exonuclease" evidence="18">
    <location>
        <begin position="6"/>
        <end position="267"/>
    </location>
</feature>
<keyword evidence="13 17" id="KW-0234">DNA repair</keyword>
<evidence type="ECO:0000256" key="15">
    <source>
        <dbReference type="ARBA" id="ARBA00053603"/>
    </source>
</evidence>
<dbReference type="SUPFAM" id="SSF47807">
    <property type="entry name" value="5' to 3' exonuclease, C-terminal subdomain"/>
    <property type="match status" value="1"/>
</dbReference>
<dbReference type="InterPro" id="IPR002298">
    <property type="entry name" value="DNA_polymerase_A"/>
</dbReference>
<dbReference type="InterPro" id="IPR020045">
    <property type="entry name" value="DNA_polI_H3TH"/>
</dbReference>
<dbReference type="InterPro" id="IPR008918">
    <property type="entry name" value="HhH2"/>
</dbReference>
<evidence type="ECO:0000256" key="11">
    <source>
        <dbReference type="ARBA" id="ARBA00022932"/>
    </source>
</evidence>
<keyword evidence="6 17" id="KW-0235">DNA replication</keyword>
<keyword evidence="5 17" id="KW-0548">Nucleotidyltransferase</keyword>
<dbReference type="FunFam" id="1.10.150.20:FF:000002">
    <property type="entry name" value="DNA polymerase I"/>
    <property type="match status" value="1"/>
</dbReference>
<dbReference type="Gene3D" id="1.10.150.20">
    <property type="entry name" value="5' to 3' exonuclease, C-terminal subdomain"/>
    <property type="match status" value="2"/>
</dbReference>
<dbReference type="AlphaFoldDB" id="A0AAU7V5C9"/>
<evidence type="ECO:0000256" key="3">
    <source>
        <dbReference type="ARBA" id="ARBA00020311"/>
    </source>
</evidence>
<dbReference type="SUPFAM" id="SSF56672">
    <property type="entry name" value="DNA/RNA polymerases"/>
    <property type="match status" value="1"/>
</dbReference>
<evidence type="ECO:0000256" key="12">
    <source>
        <dbReference type="ARBA" id="ARBA00023125"/>
    </source>
</evidence>
<comment type="similarity">
    <text evidence="1 17">Belongs to the DNA polymerase type-A family.</text>
</comment>
<gene>
    <name evidence="17 20" type="primary">polA</name>
    <name evidence="20" type="ORF">SAC06_06020</name>
</gene>
<keyword evidence="8 17" id="KW-0227">DNA damage</keyword>
<dbReference type="EMBL" id="CP138335">
    <property type="protein sequence ID" value="XBW07207.1"/>
    <property type="molecule type" value="Genomic_DNA"/>
</dbReference>
<dbReference type="PANTHER" id="PTHR10133">
    <property type="entry name" value="DNA POLYMERASE I"/>
    <property type="match status" value="1"/>
</dbReference>
<dbReference type="Gene3D" id="3.30.420.10">
    <property type="entry name" value="Ribonuclease H-like superfamily/Ribonuclease H"/>
    <property type="match status" value="1"/>
</dbReference>
<evidence type="ECO:0000259" key="18">
    <source>
        <dbReference type="SMART" id="SM00475"/>
    </source>
</evidence>
<keyword evidence="10" id="KW-0269">Exonuclease</keyword>
<dbReference type="Pfam" id="PF01612">
    <property type="entry name" value="DNA_pol_A_exo1"/>
    <property type="match status" value="1"/>
</dbReference>
<evidence type="ECO:0000256" key="6">
    <source>
        <dbReference type="ARBA" id="ARBA00022705"/>
    </source>
</evidence>
<proteinExistence type="inferred from homology"/>
<dbReference type="FunFam" id="1.10.150.20:FF:000003">
    <property type="entry name" value="DNA polymerase I"/>
    <property type="match status" value="1"/>
</dbReference>
<dbReference type="Pfam" id="PF01367">
    <property type="entry name" value="5_3_exonuc"/>
    <property type="match status" value="1"/>
</dbReference>
<keyword evidence="7" id="KW-0540">Nuclease</keyword>
<keyword evidence="9" id="KW-0378">Hydrolase</keyword>
<dbReference type="EC" id="2.7.7.7" evidence="2 16"/>
<accession>A0AAU7V5C9</accession>
<dbReference type="SMART" id="SM00475">
    <property type="entry name" value="53EXOc"/>
    <property type="match status" value="1"/>
</dbReference>
<dbReference type="InterPro" id="IPR036397">
    <property type="entry name" value="RNaseH_sf"/>
</dbReference>
<evidence type="ECO:0000313" key="20">
    <source>
        <dbReference type="EMBL" id="XBW07207.1"/>
    </source>
</evidence>
<keyword evidence="11 17" id="KW-0239">DNA-directed DNA polymerase</keyword>
<dbReference type="KEGG" id="sapp:SAC06_06020"/>
<evidence type="ECO:0000256" key="7">
    <source>
        <dbReference type="ARBA" id="ARBA00022722"/>
    </source>
</evidence>
<sequence>MVAYVSKTLLVIDGHSMAFRAFFALPVESFTSKGGQATNAVYGFLSMLVRLIDTEHPTHIAVAFDVGRETFRNREYPEYKGGRDETPAEFKGQVEIITELLHRMGIRTLTKDDFEADDILATLTREGTEAGFRVLLASGDRDTFQLVNDQVTVIYPGRSASDLKYMDPAAIEERYGVVPERYPEIAALVGESADNLPGVPGVGPKTAAQWLNKFDGLDNLLAEADQVGGKRGEALREHVEAVRRNRRLNRLVSDLDLGVEVGDLVPTEADYQGLQQLFDALDFTGLRSRVYQALQVEPNGLSEPADSGEDDGVGLERTLVVEPGRNVADWLRSRDHFALAYSGVGRPAAGDLTGFALLAEGEALVVDPAQLDPAQDRAFADFFASDPDLVIHEAKAATHAFAARGWQLPGPSFETELAAYLCRPDRRGYSLAELAREYLGEELEEADEGALFSAADLDEDAEPGWVRRLAQQALLTARLEAPLRAQLDADQMTALLTTMEIPMQRVLARMEQAGVAMDLDVLDELAQELAAGAARAQEDAFAAIGHEANLSSPKQLQVILFEELGMPKTRKTKTGWTTDAGALTDLFAKTGHPFLEALLRHRDHTKLGQMVEGLRAEVKPDGRIHTTFQQTVTATGRLASAEPNLQNIPTRTATGRRVRGAFICGPDYEALMSVDYSQIEMRIMAHLSEDQELIAAFNSGEDLHRTMASMVFGVPVSEVTSELRSRIKATSYGLAYGLSPFGLSRQLGVGVDEARDLHSRYFERFGGVGRYLHEVVEVARQTGYTETMFGRRRYFPELRSDSHRVREMAERAALNAPIQGSAADIIKIATNDVYQRLRDGKYRSRLLLQIHDELLLEIAPGERKEVEELVRESMGQAAEMSVPLEVAVGVGRSWKDAAH</sequence>
<dbReference type="SUPFAM" id="SSF53098">
    <property type="entry name" value="Ribonuclease H-like"/>
    <property type="match status" value="1"/>
</dbReference>
<dbReference type="InterPro" id="IPR012337">
    <property type="entry name" value="RNaseH-like_sf"/>
</dbReference>
<protein>
    <recommendedName>
        <fullName evidence="3 16">DNA polymerase I</fullName>
        <ecNumber evidence="2 16">2.7.7.7</ecNumber>
    </recommendedName>
</protein>
<dbReference type="GO" id="GO:0008409">
    <property type="term" value="F:5'-3' exonuclease activity"/>
    <property type="evidence" value="ECO:0007669"/>
    <property type="project" value="InterPro"/>
</dbReference>
<evidence type="ECO:0000256" key="1">
    <source>
        <dbReference type="ARBA" id="ARBA00007705"/>
    </source>
</evidence>
<dbReference type="InterPro" id="IPR029060">
    <property type="entry name" value="PIN-like_dom_sf"/>
</dbReference>
<dbReference type="CDD" id="cd09859">
    <property type="entry name" value="PIN_53EXO"/>
    <property type="match status" value="1"/>
</dbReference>
<dbReference type="Gene3D" id="3.30.70.370">
    <property type="match status" value="1"/>
</dbReference>
<dbReference type="CDD" id="cd08637">
    <property type="entry name" value="DNA_pol_A_pol_I_C"/>
    <property type="match status" value="1"/>
</dbReference>
<dbReference type="RefSeq" id="WP_350257413.1">
    <property type="nucleotide sequence ID" value="NZ_CP138335.1"/>
</dbReference>
<dbReference type="InterPro" id="IPR002421">
    <property type="entry name" value="5-3_exonuclease"/>
</dbReference>
<dbReference type="SMART" id="SM00279">
    <property type="entry name" value="HhH2"/>
    <property type="match status" value="1"/>
</dbReference>
<dbReference type="CDD" id="cd06140">
    <property type="entry name" value="DNA_polA_I_Bacillus_like_exo"/>
    <property type="match status" value="1"/>
</dbReference>
<keyword evidence="12 17" id="KW-0238">DNA-binding</keyword>
<dbReference type="InterPro" id="IPR001098">
    <property type="entry name" value="DNA-dir_DNA_pol_A_palm_dom"/>
</dbReference>
<dbReference type="InterPro" id="IPR002562">
    <property type="entry name" value="3'-5'_exonuclease_dom"/>
</dbReference>
<dbReference type="Pfam" id="PF00476">
    <property type="entry name" value="DNA_pol_A"/>
    <property type="match status" value="1"/>
</dbReference>
<dbReference type="GO" id="GO:0006261">
    <property type="term" value="P:DNA-templated DNA replication"/>
    <property type="evidence" value="ECO:0007669"/>
    <property type="project" value="UniProtKB-UniRule"/>
</dbReference>
<dbReference type="Gene3D" id="1.20.1060.10">
    <property type="entry name" value="Taq DNA Polymerase, Chain T, domain 4"/>
    <property type="match status" value="1"/>
</dbReference>
<evidence type="ECO:0000256" key="4">
    <source>
        <dbReference type="ARBA" id="ARBA00022679"/>
    </source>
</evidence>
<dbReference type="PANTHER" id="PTHR10133:SF27">
    <property type="entry name" value="DNA POLYMERASE NU"/>
    <property type="match status" value="1"/>
</dbReference>
<dbReference type="InterPro" id="IPR020046">
    <property type="entry name" value="5-3_exonucl_a-hlix_arch_N"/>
</dbReference>
<dbReference type="GO" id="GO:0003887">
    <property type="term" value="F:DNA-directed DNA polymerase activity"/>
    <property type="evidence" value="ECO:0007669"/>
    <property type="project" value="UniProtKB-UniRule"/>
</dbReference>
<dbReference type="GO" id="GO:0006302">
    <property type="term" value="P:double-strand break repair"/>
    <property type="evidence" value="ECO:0007669"/>
    <property type="project" value="TreeGrafter"/>
</dbReference>
<evidence type="ECO:0000256" key="10">
    <source>
        <dbReference type="ARBA" id="ARBA00022839"/>
    </source>
</evidence>
<evidence type="ECO:0000256" key="14">
    <source>
        <dbReference type="ARBA" id="ARBA00049244"/>
    </source>
</evidence>
<evidence type="ECO:0000256" key="9">
    <source>
        <dbReference type="ARBA" id="ARBA00022801"/>
    </source>
</evidence>
<dbReference type="NCBIfam" id="NF004397">
    <property type="entry name" value="PRK05755.1"/>
    <property type="match status" value="1"/>
</dbReference>
<dbReference type="SMART" id="SM00482">
    <property type="entry name" value="POLAc"/>
    <property type="match status" value="1"/>
</dbReference>
<dbReference type="NCBIfam" id="TIGR00593">
    <property type="entry name" value="pola"/>
    <property type="match status" value="1"/>
</dbReference>
<comment type="catalytic activity">
    <reaction evidence="14 17">
        <text>DNA(n) + a 2'-deoxyribonucleoside 5'-triphosphate = DNA(n+1) + diphosphate</text>
        <dbReference type="Rhea" id="RHEA:22508"/>
        <dbReference type="Rhea" id="RHEA-COMP:17339"/>
        <dbReference type="Rhea" id="RHEA-COMP:17340"/>
        <dbReference type="ChEBI" id="CHEBI:33019"/>
        <dbReference type="ChEBI" id="CHEBI:61560"/>
        <dbReference type="ChEBI" id="CHEBI:173112"/>
        <dbReference type="EC" id="2.7.7.7"/>
    </reaction>
</comment>
<dbReference type="FunFam" id="3.40.50.1010:FF:000001">
    <property type="entry name" value="DNA polymerase I"/>
    <property type="match status" value="1"/>
</dbReference>
<name>A0AAU7V5C9_9ACTO</name>
<evidence type="ECO:0000256" key="2">
    <source>
        <dbReference type="ARBA" id="ARBA00012417"/>
    </source>
</evidence>
<reference evidence="20" key="1">
    <citation type="submission" date="2023-11" db="EMBL/GenBank/DDBJ databases">
        <title>Scrofimicrobium hongkongense sp. nov., isolated from a patient with peritonitis.</title>
        <authorList>
            <person name="Lao H.Y."/>
            <person name="Wong A.Y.P."/>
            <person name="Ng T.L."/>
            <person name="Wong R.Y.L."/>
            <person name="Yau M.C.Y."/>
            <person name="Lam J.Y.W."/>
            <person name="Siu G.K.H."/>
        </authorList>
    </citation>
    <scope>NUCLEOTIDE SEQUENCE</scope>
    <source>
        <strain evidence="20">R131</strain>
    </source>
</reference>
<evidence type="ECO:0000256" key="17">
    <source>
        <dbReference type="RuleBase" id="RU004460"/>
    </source>
</evidence>
<dbReference type="InterPro" id="IPR036279">
    <property type="entry name" value="5-3_exonuclease_C_sf"/>
</dbReference>
<evidence type="ECO:0000256" key="5">
    <source>
        <dbReference type="ARBA" id="ARBA00022695"/>
    </source>
</evidence>
<dbReference type="GO" id="GO:0008408">
    <property type="term" value="F:3'-5' exonuclease activity"/>
    <property type="evidence" value="ECO:0007669"/>
    <property type="project" value="InterPro"/>
</dbReference>
<dbReference type="CDD" id="cd09898">
    <property type="entry name" value="H3TH_53EXO"/>
    <property type="match status" value="1"/>
</dbReference>
<evidence type="ECO:0000256" key="13">
    <source>
        <dbReference type="ARBA" id="ARBA00023204"/>
    </source>
</evidence>
<feature type="domain" description="DNA-directed DNA polymerase family A palm" evidence="19">
    <location>
        <begin position="655"/>
        <end position="862"/>
    </location>
</feature>
<dbReference type="GO" id="GO:0003677">
    <property type="term" value="F:DNA binding"/>
    <property type="evidence" value="ECO:0007669"/>
    <property type="project" value="UniProtKB-UniRule"/>
</dbReference>
<dbReference type="Gene3D" id="3.40.50.1010">
    <property type="entry name" value="5'-nuclease"/>
    <property type="match status" value="1"/>
</dbReference>
<dbReference type="SUPFAM" id="SSF88723">
    <property type="entry name" value="PIN domain-like"/>
    <property type="match status" value="1"/>
</dbReference>
<dbReference type="Pfam" id="PF02739">
    <property type="entry name" value="5_3_exonuc_N"/>
    <property type="match status" value="1"/>
</dbReference>
<evidence type="ECO:0000256" key="16">
    <source>
        <dbReference type="NCBIfam" id="TIGR00593"/>
    </source>
</evidence>
<keyword evidence="4 17" id="KW-0808">Transferase</keyword>
<dbReference type="PRINTS" id="PR00868">
    <property type="entry name" value="DNAPOLI"/>
</dbReference>
<comment type="function">
    <text evidence="15">In addition to polymerase activity, this DNA polymerase exhibits 3'-5' and 5'-3' exonuclease activity.</text>
</comment>
<evidence type="ECO:0000259" key="19">
    <source>
        <dbReference type="SMART" id="SM00482"/>
    </source>
</evidence>
<dbReference type="InterPro" id="IPR018320">
    <property type="entry name" value="DNA_polymerase_1"/>
</dbReference>
<organism evidence="20">
    <name type="scientific">Scrofimicrobium appendicitidis</name>
    <dbReference type="NCBI Taxonomy" id="3079930"/>
    <lineage>
        <taxon>Bacteria</taxon>
        <taxon>Bacillati</taxon>
        <taxon>Actinomycetota</taxon>
        <taxon>Actinomycetes</taxon>
        <taxon>Actinomycetales</taxon>
        <taxon>Actinomycetaceae</taxon>
        <taxon>Scrofimicrobium</taxon>
    </lineage>
</organism>
<dbReference type="InterPro" id="IPR043502">
    <property type="entry name" value="DNA/RNA_pol_sf"/>
</dbReference>